<sequence length="321" mass="34571">MAADDSPHAASAWFAVPAPVRDLFKRFPLRTHPAEALPARAPGAARPRARLFVFVAGDDEEAPPSHNPSCLKWQTYLRIAGVDVDVVPSNNHASPSGALPFLLPAASDPRPDVPLTGHKIAQYARDRAVHPLPEHGGTTPFPARREAYLALLTHSIRPVWLHALYLDWTNTPLLSALYLPSSPFLRVPLTRTLRAAAAAQVLATTRRPLIDPLSLLANAAAAFRALSALLADNEWFFGAAAPGLFDADVFAYTHLILDDRHCRPKSGCSSRDSSDGGGGLGWGEHGRALRACLMGFDNLVAHRNALYSRCWGSEAGKGRAA</sequence>
<dbReference type="Proteomes" id="UP000824596">
    <property type="component" value="Unassembled WGS sequence"/>
</dbReference>
<accession>A0A9P8MPQ7</accession>
<dbReference type="Pfam" id="PF17172">
    <property type="entry name" value="GST_N_4"/>
    <property type="match status" value="1"/>
</dbReference>
<dbReference type="RefSeq" id="XP_044716981.1">
    <property type="nucleotide sequence ID" value="XM_044867721.1"/>
</dbReference>
<feature type="domain" description="Thioredoxin-like fold" evidence="2">
    <location>
        <begin position="68"/>
        <end position="169"/>
    </location>
</feature>
<name>A0A9P8MPQ7_9HYPO</name>
<comment type="caution">
    <text evidence="3">The sequence shown here is derived from an EMBL/GenBank/DDBJ whole genome shotgun (WGS) entry which is preliminary data.</text>
</comment>
<dbReference type="OrthoDB" id="198787at2759"/>
<dbReference type="AlphaFoldDB" id="A0A9P8MPQ7"/>
<evidence type="ECO:0000313" key="4">
    <source>
        <dbReference type="Proteomes" id="UP000824596"/>
    </source>
</evidence>
<feature type="domain" description="Metaxin glutathione S-transferase" evidence="1">
    <location>
        <begin position="220"/>
        <end position="259"/>
    </location>
</feature>
<gene>
    <name evidence="3" type="ORF">HRG_09250</name>
</gene>
<protein>
    <submittedName>
        <fullName evidence="3">Mitochondrial membrane transport complex protein</fullName>
    </submittedName>
</protein>
<evidence type="ECO:0000259" key="1">
    <source>
        <dbReference type="Pfam" id="PF17171"/>
    </source>
</evidence>
<keyword evidence="4" id="KW-1185">Reference proteome</keyword>
<dbReference type="InterPro" id="IPR033468">
    <property type="entry name" value="Metaxin_GST"/>
</dbReference>
<dbReference type="PANTHER" id="PTHR12289">
    <property type="entry name" value="METAXIN RELATED"/>
    <property type="match status" value="1"/>
</dbReference>
<dbReference type="Pfam" id="PF17171">
    <property type="entry name" value="GST_C_6"/>
    <property type="match status" value="1"/>
</dbReference>
<dbReference type="GeneID" id="68358379"/>
<reference evidence="3" key="1">
    <citation type="submission" date="2021-09" db="EMBL/GenBank/DDBJ databases">
        <title>A high-quality genome of the endoparasitic fungus Hirsutella rhossiliensis with a comparison of Hirsutella genomes reveals transposable elements contributing to genome size variation.</title>
        <authorList>
            <person name="Lin R."/>
            <person name="Jiao Y."/>
            <person name="Sun X."/>
            <person name="Ling J."/>
            <person name="Xie B."/>
            <person name="Cheng X."/>
        </authorList>
    </citation>
    <scope>NUCLEOTIDE SEQUENCE</scope>
    <source>
        <strain evidence="3">HR02</strain>
    </source>
</reference>
<dbReference type="InterPro" id="IPR050931">
    <property type="entry name" value="Mito_Protein_Transport_Metaxin"/>
</dbReference>
<dbReference type="InterPro" id="IPR012336">
    <property type="entry name" value="Thioredoxin-like_fold"/>
</dbReference>
<organism evidence="3 4">
    <name type="scientific">Hirsutella rhossiliensis</name>
    <dbReference type="NCBI Taxonomy" id="111463"/>
    <lineage>
        <taxon>Eukaryota</taxon>
        <taxon>Fungi</taxon>
        <taxon>Dikarya</taxon>
        <taxon>Ascomycota</taxon>
        <taxon>Pezizomycotina</taxon>
        <taxon>Sordariomycetes</taxon>
        <taxon>Hypocreomycetidae</taxon>
        <taxon>Hypocreales</taxon>
        <taxon>Ophiocordycipitaceae</taxon>
        <taxon>Hirsutella</taxon>
    </lineage>
</organism>
<dbReference type="GO" id="GO:0001401">
    <property type="term" value="C:SAM complex"/>
    <property type="evidence" value="ECO:0007669"/>
    <property type="project" value="TreeGrafter"/>
</dbReference>
<evidence type="ECO:0000259" key="2">
    <source>
        <dbReference type="Pfam" id="PF17172"/>
    </source>
</evidence>
<dbReference type="EMBL" id="JAIZPD010000012">
    <property type="protein sequence ID" value="KAH0959468.1"/>
    <property type="molecule type" value="Genomic_DNA"/>
</dbReference>
<dbReference type="GO" id="GO:0007005">
    <property type="term" value="P:mitochondrion organization"/>
    <property type="evidence" value="ECO:0007669"/>
    <property type="project" value="TreeGrafter"/>
</dbReference>
<evidence type="ECO:0000313" key="3">
    <source>
        <dbReference type="EMBL" id="KAH0959468.1"/>
    </source>
</evidence>
<proteinExistence type="predicted"/>
<dbReference type="PANTHER" id="PTHR12289:SF44">
    <property type="entry name" value="OUTER MEMBRANE PROTEIN (SAM35), PUTATIVE (AFU_ORTHOLOGUE AFUA_1G13180)-RELATED"/>
    <property type="match status" value="1"/>
</dbReference>